<dbReference type="InterPro" id="IPR013320">
    <property type="entry name" value="ConA-like_dom_sf"/>
</dbReference>
<keyword evidence="3" id="KW-0378">Hydrolase</keyword>
<accession>A0ABZ2JUF4</accession>
<dbReference type="EMBL" id="CP089982">
    <property type="protein sequence ID" value="WXA90104.1"/>
    <property type="molecule type" value="Genomic_DNA"/>
</dbReference>
<comment type="similarity">
    <text evidence="1">Belongs to the glycosyl hydrolase 16 family.</text>
</comment>
<evidence type="ECO:0000259" key="2">
    <source>
        <dbReference type="PROSITE" id="PS51762"/>
    </source>
</evidence>
<evidence type="ECO:0000313" key="4">
    <source>
        <dbReference type="Proteomes" id="UP001379533"/>
    </source>
</evidence>
<organism evidence="3 4">
    <name type="scientific">Pendulispora brunnea</name>
    <dbReference type="NCBI Taxonomy" id="2905690"/>
    <lineage>
        <taxon>Bacteria</taxon>
        <taxon>Pseudomonadati</taxon>
        <taxon>Myxococcota</taxon>
        <taxon>Myxococcia</taxon>
        <taxon>Myxococcales</taxon>
        <taxon>Sorangiineae</taxon>
        <taxon>Pendulisporaceae</taxon>
        <taxon>Pendulispora</taxon>
    </lineage>
</organism>
<name>A0ABZ2JUF4_9BACT</name>
<dbReference type="PANTHER" id="PTHR10963">
    <property type="entry name" value="GLYCOSYL HYDROLASE-RELATED"/>
    <property type="match status" value="1"/>
</dbReference>
<feature type="domain" description="GH16" evidence="2">
    <location>
        <begin position="27"/>
        <end position="280"/>
    </location>
</feature>
<dbReference type="PROSITE" id="PS51762">
    <property type="entry name" value="GH16_2"/>
    <property type="match status" value="1"/>
</dbReference>
<dbReference type="PANTHER" id="PTHR10963:SF55">
    <property type="entry name" value="GLYCOSIDE HYDROLASE FAMILY 16 PROTEIN"/>
    <property type="match status" value="1"/>
</dbReference>
<sequence length="280" mass="30257">MSTWGIVITLGMASCTQASPDERTNLASEKLAPNATVFSDDFDGPAGSGVDTSKWTLETGDNSGNNHERQYYTSGTHNAALDGNGNLVITARKDNPGNYQCWYGTCQYTSARMNTASTFTQQYGHFETRMKIPGGQGIWPAFWLLGNDIGSGWPGCGELDIMENIGREASTVHGTIHGPGYSGAGGIGAAYTLPNGQRFSDDFHVFAVDWSPNEIKWSVDGNVYQTRTPADLNGNRWVFDHPFFIIVNLAVGGDWPGDPDGSTPFPGQLVIDYVHVTTSN</sequence>
<gene>
    <name evidence="3" type="ORF">LZC95_27040</name>
</gene>
<reference evidence="3 4" key="1">
    <citation type="submission" date="2021-12" db="EMBL/GenBank/DDBJ databases">
        <title>Discovery of the Pendulisporaceae a myxobacterial family with distinct sporulation behavior and unique specialized metabolism.</title>
        <authorList>
            <person name="Garcia R."/>
            <person name="Popoff A."/>
            <person name="Bader C.D."/>
            <person name="Loehr J."/>
            <person name="Walesch S."/>
            <person name="Walt C."/>
            <person name="Boldt J."/>
            <person name="Bunk B."/>
            <person name="Haeckl F.J.F.P.J."/>
            <person name="Gunesch A.P."/>
            <person name="Birkelbach J."/>
            <person name="Nuebel U."/>
            <person name="Pietschmann T."/>
            <person name="Bach T."/>
            <person name="Mueller R."/>
        </authorList>
    </citation>
    <scope>NUCLEOTIDE SEQUENCE [LARGE SCALE GENOMIC DNA]</scope>
    <source>
        <strain evidence="3 4">MSr12523</strain>
    </source>
</reference>
<dbReference type="SUPFAM" id="SSF49899">
    <property type="entry name" value="Concanavalin A-like lectins/glucanases"/>
    <property type="match status" value="1"/>
</dbReference>
<dbReference type="InterPro" id="IPR050546">
    <property type="entry name" value="Glycosyl_Hydrlase_16"/>
</dbReference>
<dbReference type="Gene3D" id="2.60.120.200">
    <property type="match status" value="1"/>
</dbReference>
<evidence type="ECO:0000256" key="1">
    <source>
        <dbReference type="ARBA" id="ARBA00006865"/>
    </source>
</evidence>
<proteinExistence type="inferred from homology"/>
<keyword evidence="4" id="KW-1185">Reference proteome</keyword>
<dbReference type="RefSeq" id="WP_394840717.1">
    <property type="nucleotide sequence ID" value="NZ_CP089982.1"/>
</dbReference>
<protein>
    <submittedName>
        <fullName evidence="3">Glycoside hydrolase family 16 protein</fullName>
    </submittedName>
</protein>
<dbReference type="Pfam" id="PF00722">
    <property type="entry name" value="Glyco_hydro_16"/>
    <property type="match status" value="1"/>
</dbReference>
<dbReference type="GO" id="GO:0016787">
    <property type="term" value="F:hydrolase activity"/>
    <property type="evidence" value="ECO:0007669"/>
    <property type="project" value="UniProtKB-KW"/>
</dbReference>
<dbReference type="Proteomes" id="UP001379533">
    <property type="component" value="Chromosome"/>
</dbReference>
<evidence type="ECO:0000313" key="3">
    <source>
        <dbReference type="EMBL" id="WXA90104.1"/>
    </source>
</evidence>
<dbReference type="InterPro" id="IPR000757">
    <property type="entry name" value="Beta-glucanase-like"/>
</dbReference>
<dbReference type="CDD" id="cd08023">
    <property type="entry name" value="GH16_laminarinase_like"/>
    <property type="match status" value="1"/>
</dbReference>